<dbReference type="InterPro" id="IPR037923">
    <property type="entry name" value="HTH-like"/>
</dbReference>
<dbReference type="PROSITE" id="PS01124">
    <property type="entry name" value="HTH_ARAC_FAMILY_2"/>
    <property type="match status" value="1"/>
</dbReference>
<sequence>MELTVLKQLESLTDIEKQQKEHQIFSDDIPPTAIDLQDTKEFNVPVLNNYFFRNHAIYVSKHNRFAPYPLHTHQFFEMNYMLQGNANETVNGDRVHLSQGDVLLLDIGSEHSIDALGEKDILINVLFRDRNISLDFLNQIQSQQSVLYDFMINHLREKKTEKRYMIFRSGMHDIRTSLERIIEEYFRPRAFSDTIIQAELTVLIAELIRGDEPTIEDPSPAQKLAVKLLNDIHEHYRDLSLEDLANKYAYNKNYLGNLFSKEVGKTFSEALTEERLINARRLIQNTKKPISEICLEVGISNKSFFYHKYHDLFGNTPKDDRKHTNGYISPSRTNPPLTIL</sequence>
<dbReference type="PANTHER" id="PTHR43280">
    <property type="entry name" value="ARAC-FAMILY TRANSCRIPTIONAL REGULATOR"/>
    <property type="match status" value="1"/>
</dbReference>
<dbReference type="eggNOG" id="COG2207">
    <property type="taxonomic scope" value="Bacteria"/>
</dbReference>
<keyword evidence="2" id="KW-0238">DNA-binding</keyword>
<dbReference type="PANTHER" id="PTHR43280:SF28">
    <property type="entry name" value="HTH-TYPE TRANSCRIPTIONAL ACTIVATOR RHAS"/>
    <property type="match status" value="1"/>
</dbReference>
<evidence type="ECO:0000313" key="6">
    <source>
        <dbReference type="EMBL" id="KRK11651.1"/>
    </source>
</evidence>
<accession>A0A0R1EU44</accession>
<feature type="compositionally biased region" description="Polar residues" evidence="4">
    <location>
        <begin position="326"/>
        <end position="340"/>
    </location>
</feature>
<dbReference type="RefSeq" id="WP_010490745.1">
    <property type="nucleotide sequence ID" value="NZ_AZCT01000016.1"/>
</dbReference>
<dbReference type="InterPro" id="IPR009057">
    <property type="entry name" value="Homeodomain-like_sf"/>
</dbReference>
<evidence type="ECO:0000259" key="5">
    <source>
        <dbReference type="PROSITE" id="PS01124"/>
    </source>
</evidence>
<evidence type="ECO:0000256" key="4">
    <source>
        <dbReference type="SAM" id="MobiDB-lite"/>
    </source>
</evidence>
<dbReference type="AlphaFoldDB" id="A0A0R1EU44"/>
<proteinExistence type="predicted"/>
<dbReference type="InterPro" id="IPR018060">
    <property type="entry name" value="HTH_AraC"/>
</dbReference>
<gene>
    <name evidence="6" type="ORF">FD51_GL001085</name>
</gene>
<evidence type="ECO:0000256" key="1">
    <source>
        <dbReference type="ARBA" id="ARBA00023015"/>
    </source>
</evidence>
<dbReference type="Proteomes" id="UP000051984">
    <property type="component" value="Unassembled WGS sequence"/>
</dbReference>
<reference evidence="6 7" key="1">
    <citation type="journal article" date="2015" name="Genome Announc.">
        <title>Expanding the biotechnology potential of lactobacilli through comparative genomics of 213 strains and associated genera.</title>
        <authorList>
            <person name="Sun Z."/>
            <person name="Harris H.M."/>
            <person name="McCann A."/>
            <person name="Guo C."/>
            <person name="Argimon S."/>
            <person name="Zhang W."/>
            <person name="Yang X."/>
            <person name="Jeffery I.B."/>
            <person name="Cooney J.C."/>
            <person name="Kagawa T.F."/>
            <person name="Liu W."/>
            <person name="Song Y."/>
            <person name="Salvetti E."/>
            <person name="Wrobel A."/>
            <person name="Rasinkangas P."/>
            <person name="Parkhill J."/>
            <person name="Rea M.C."/>
            <person name="O'Sullivan O."/>
            <person name="Ritari J."/>
            <person name="Douillard F.P."/>
            <person name="Paul Ross R."/>
            <person name="Yang R."/>
            <person name="Briner A.E."/>
            <person name="Felis G.E."/>
            <person name="de Vos W.M."/>
            <person name="Barrangou R."/>
            <person name="Klaenhammer T.R."/>
            <person name="Caufield P.W."/>
            <person name="Cui Y."/>
            <person name="Zhang H."/>
            <person name="O'Toole P.W."/>
        </authorList>
    </citation>
    <scope>NUCLEOTIDE SEQUENCE [LARGE SCALE GENOMIC DNA]</scope>
    <source>
        <strain evidence="6 7">DSM 20178</strain>
    </source>
</reference>
<dbReference type="SUPFAM" id="SSF46689">
    <property type="entry name" value="Homeodomain-like"/>
    <property type="match status" value="1"/>
</dbReference>
<protein>
    <submittedName>
        <fullName evidence="6">AraC family transcriptional regulator</fullName>
    </submittedName>
</protein>
<dbReference type="GO" id="GO:0003700">
    <property type="term" value="F:DNA-binding transcription factor activity"/>
    <property type="evidence" value="ECO:0007669"/>
    <property type="project" value="InterPro"/>
</dbReference>
<dbReference type="GO" id="GO:0043565">
    <property type="term" value="F:sequence-specific DNA binding"/>
    <property type="evidence" value="ECO:0007669"/>
    <property type="project" value="InterPro"/>
</dbReference>
<evidence type="ECO:0000313" key="7">
    <source>
        <dbReference type="Proteomes" id="UP000051984"/>
    </source>
</evidence>
<dbReference type="EMBL" id="AZCT01000016">
    <property type="protein sequence ID" value="KRK11651.1"/>
    <property type="molecule type" value="Genomic_DNA"/>
</dbReference>
<keyword evidence="3" id="KW-0804">Transcription</keyword>
<feature type="region of interest" description="Disordered" evidence="4">
    <location>
        <begin position="320"/>
        <end position="340"/>
    </location>
</feature>
<dbReference type="eggNOG" id="COG0662">
    <property type="taxonomic scope" value="Bacteria"/>
</dbReference>
<dbReference type="SMART" id="SM00342">
    <property type="entry name" value="HTH_ARAC"/>
    <property type="match status" value="1"/>
</dbReference>
<dbReference type="InterPro" id="IPR003313">
    <property type="entry name" value="AraC-bd"/>
</dbReference>
<name>A0A0R1EU44_LACZE</name>
<keyword evidence="1" id="KW-0805">Transcription regulation</keyword>
<comment type="caution">
    <text evidence="6">The sequence shown here is derived from an EMBL/GenBank/DDBJ whole genome shotgun (WGS) entry which is preliminary data.</text>
</comment>
<organism evidence="6 7">
    <name type="scientific">Lacticaseibacillus zeae DSM 20178 = KCTC 3804</name>
    <dbReference type="NCBI Taxonomy" id="1423816"/>
    <lineage>
        <taxon>Bacteria</taxon>
        <taxon>Bacillati</taxon>
        <taxon>Bacillota</taxon>
        <taxon>Bacilli</taxon>
        <taxon>Lactobacillales</taxon>
        <taxon>Lactobacillaceae</taxon>
        <taxon>Lacticaseibacillus</taxon>
    </lineage>
</organism>
<evidence type="ECO:0000256" key="3">
    <source>
        <dbReference type="ARBA" id="ARBA00023163"/>
    </source>
</evidence>
<evidence type="ECO:0000256" key="2">
    <source>
        <dbReference type="ARBA" id="ARBA00023125"/>
    </source>
</evidence>
<dbReference type="SUPFAM" id="SSF51215">
    <property type="entry name" value="Regulatory protein AraC"/>
    <property type="match status" value="1"/>
</dbReference>
<dbReference type="Gene3D" id="2.60.120.10">
    <property type="entry name" value="Jelly Rolls"/>
    <property type="match status" value="1"/>
</dbReference>
<dbReference type="InterPro" id="IPR014710">
    <property type="entry name" value="RmlC-like_jellyroll"/>
</dbReference>
<feature type="domain" description="HTH araC/xylS-type" evidence="5">
    <location>
        <begin position="222"/>
        <end position="323"/>
    </location>
</feature>
<dbReference type="CDD" id="cd06996">
    <property type="entry name" value="cupin_Lmo2851-like_N"/>
    <property type="match status" value="1"/>
</dbReference>
<dbReference type="Gene3D" id="1.10.10.60">
    <property type="entry name" value="Homeodomain-like"/>
    <property type="match status" value="2"/>
</dbReference>
<dbReference type="PATRIC" id="fig|1423816.3.peg.1120"/>
<dbReference type="Pfam" id="PF02311">
    <property type="entry name" value="AraC_binding"/>
    <property type="match status" value="1"/>
</dbReference>
<dbReference type="Pfam" id="PF12833">
    <property type="entry name" value="HTH_18"/>
    <property type="match status" value="1"/>
</dbReference>